<evidence type="ECO:0000313" key="4">
    <source>
        <dbReference type="Proteomes" id="UP000193380"/>
    </source>
</evidence>
<evidence type="ECO:0000256" key="1">
    <source>
        <dbReference type="SAM" id="MobiDB-lite"/>
    </source>
</evidence>
<dbReference type="PaxDb" id="8022-A0A060XUI8"/>
<keyword evidence="2" id="KW-1133">Transmembrane helix</keyword>
<evidence type="ECO:0000313" key="3">
    <source>
        <dbReference type="EMBL" id="CDQ83181.1"/>
    </source>
</evidence>
<keyword evidence="2" id="KW-0472">Membrane</keyword>
<feature type="transmembrane region" description="Helical" evidence="2">
    <location>
        <begin position="36"/>
        <end position="59"/>
    </location>
</feature>
<protein>
    <submittedName>
        <fullName evidence="3">Uncharacterized protein</fullName>
    </submittedName>
</protein>
<dbReference type="EMBL" id="FR906123">
    <property type="protein sequence ID" value="CDQ83181.1"/>
    <property type="molecule type" value="Genomic_DNA"/>
</dbReference>
<sequence length="106" mass="11888">MAANDYRGYLRNHSDTESAQPRYHASHGSEPTYRPLIFGTLAIMGFLQIASSVAILLHLTGYLQEVDISSAPQQPIEVSLPLSDHNNQPSHWSKEGFHCMLFCTSW</sequence>
<dbReference type="Proteomes" id="UP000193380">
    <property type="component" value="Unassembled WGS sequence"/>
</dbReference>
<name>A0A060XUI8_ONCMY</name>
<reference evidence="3" key="2">
    <citation type="submission" date="2014-03" db="EMBL/GenBank/DDBJ databases">
        <authorList>
            <person name="Genoscope - CEA"/>
        </authorList>
    </citation>
    <scope>NUCLEOTIDE SEQUENCE</scope>
</reference>
<gene>
    <name evidence="3" type="ORF">GSONMT00053822001</name>
</gene>
<accession>A0A060XUI8</accession>
<feature type="region of interest" description="Disordered" evidence="1">
    <location>
        <begin position="1"/>
        <end position="29"/>
    </location>
</feature>
<keyword evidence="2" id="KW-0812">Transmembrane</keyword>
<reference evidence="3" key="1">
    <citation type="journal article" date="2014" name="Nat. Commun.">
        <title>The rainbow trout genome provides novel insights into evolution after whole-genome duplication in vertebrates.</title>
        <authorList>
            <person name="Berthelot C."/>
            <person name="Brunet F."/>
            <person name="Chalopin D."/>
            <person name="Juanchich A."/>
            <person name="Bernard M."/>
            <person name="Noel B."/>
            <person name="Bento P."/>
            <person name="Da Silva C."/>
            <person name="Labadie K."/>
            <person name="Alberti A."/>
            <person name="Aury J.M."/>
            <person name="Louis A."/>
            <person name="Dehais P."/>
            <person name="Bardou P."/>
            <person name="Montfort J."/>
            <person name="Klopp C."/>
            <person name="Cabau C."/>
            <person name="Gaspin C."/>
            <person name="Thorgaard G.H."/>
            <person name="Boussaha M."/>
            <person name="Quillet E."/>
            <person name="Guyomard R."/>
            <person name="Galiana D."/>
            <person name="Bobe J."/>
            <person name="Volff J.N."/>
            <person name="Genet C."/>
            <person name="Wincker P."/>
            <person name="Jaillon O."/>
            <person name="Roest Crollius H."/>
            <person name="Guiguen Y."/>
        </authorList>
    </citation>
    <scope>NUCLEOTIDE SEQUENCE [LARGE SCALE GENOMIC DNA]</scope>
</reference>
<evidence type="ECO:0000256" key="2">
    <source>
        <dbReference type="SAM" id="Phobius"/>
    </source>
</evidence>
<dbReference type="AlphaFoldDB" id="A0A060XUI8"/>
<proteinExistence type="predicted"/>
<organism evidence="3 4">
    <name type="scientific">Oncorhynchus mykiss</name>
    <name type="common">Rainbow trout</name>
    <name type="synonym">Salmo gairdneri</name>
    <dbReference type="NCBI Taxonomy" id="8022"/>
    <lineage>
        <taxon>Eukaryota</taxon>
        <taxon>Metazoa</taxon>
        <taxon>Chordata</taxon>
        <taxon>Craniata</taxon>
        <taxon>Vertebrata</taxon>
        <taxon>Euteleostomi</taxon>
        <taxon>Actinopterygii</taxon>
        <taxon>Neopterygii</taxon>
        <taxon>Teleostei</taxon>
        <taxon>Protacanthopterygii</taxon>
        <taxon>Salmoniformes</taxon>
        <taxon>Salmonidae</taxon>
        <taxon>Salmoninae</taxon>
        <taxon>Oncorhynchus</taxon>
    </lineage>
</organism>
<dbReference type="STRING" id="8022.A0A060XUI8"/>